<accession>A0A1I0SN08</accession>
<reference evidence="2" key="1">
    <citation type="submission" date="2016-10" db="EMBL/GenBank/DDBJ databases">
        <authorList>
            <person name="Varghese N."/>
            <person name="Submissions S."/>
        </authorList>
    </citation>
    <scope>NUCLEOTIDE SEQUENCE [LARGE SCALE GENOMIC DNA]</scope>
    <source>
        <strain evidence="2">DSM 18130</strain>
    </source>
</reference>
<dbReference type="OrthoDB" id="2677145at2"/>
<name>A0A1I0SN08_9SPHI</name>
<keyword evidence="2" id="KW-1185">Reference proteome</keyword>
<dbReference type="RefSeq" id="WP_090980346.1">
    <property type="nucleotide sequence ID" value="NZ_FOJM01000002.1"/>
</dbReference>
<evidence type="ECO:0000313" key="2">
    <source>
        <dbReference type="Proteomes" id="UP000198836"/>
    </source>
</evidence>
<protein>
    <submittedName>
        <fullName evidence="1">Uncharacterized protein</fullName>
    </submittedName>
</protein>
<organism evidence="1 2">
    <name type="scientific">Pedobacter suwonensis</name>
    <dbReference type="NCBI Taxonomy" id="332999"/>
    <lineage>
        <taxon>Bacteria</taxon>
        <taxon>Pseudomonadati</taxon>
        <taxon>Bacteroidota</taxon>
        <taxon>Sphingobacteriia</taxon>
        <taxon>Sphingobacteriales</taxon>
        <taxon>Sphingobacteriaceae</taxon>
        <taxon>Pedobacter</taxon>
    </lineage>
</organism>
<dbReference type="STRING" id="332999.SAMN04488511_102190"/>
<dbReference type="EMBL" id="FOJM01000002">
    <property type="protein sequence ID" value="SFA40879.1"/>
    <property type="molecule type" value="Genomic_DNA"/>
</dbReference>
<dbReference type="AlphaFoldDB" id="A0A1I0SN08"/>
<sequence length="256" mass="28855">MKNHFSCLLFIGFIVFADIVSATNLQSFNGNFTGKFGRKIGVVFSLKNTRGKLSGFYYYENIGAEIRLAGEVINGIATVYELDYLNVKRAKITGKLTKDGFNGKWESLSSKKAYPIRLIPTNKTIPSLPHNLIGNYQVDEQDQCALSVTISKSKGQYRYHFYSSTRNLNGKITFSRSLDENLVYIDFHGIEWDEDSGDVTKDNNEESFSGNEQLPTVVQGLLSDGEIVIQNTGNAMNRYVKIGECDLKYIHLKRVK</sequence>
<evidence type="ECO:0000313" key="1">
    <source>
        <dbReference type="EMBL" id="SFA40879.1"/>
    </source>
</evidence>
<proteinExistence type="predicted"/>
<gene>
    <name evidence="1" type="ORF">SAMN04488511_102190</name>
</gene>
<dbReference type="Proteomes" id="UP000198836">
    <property type="component" value="Unassembled WGS sequence"/>
</dbReference>